<dbReference type="Pfam" id="PF25785">
    <property type="entry name" value="TPR"/>
    <property type="match status" value="1"/>
</dbReference>
<feature type="coiled-coil region" evidence="4">
    <location>
        <begin position="1306"/>
        <end position="1333"/>
    </location>
</feature>
<dbReference type="Pfam" id="PF07926">
    <property type="entry name" value="TPR_MLP1_2"/>
    <property type="match status" value="1"/>
</dbReference>
<dbReference type="GO" id="GO:0005643">
    <property type="term" value="C:nuclear pore"/>
    <property type="evidence" value="ECO:0007669"/>
    <property type="project" value="TreeGrafter"/>
</dbReference>
<feature type="region of interest" description="Disordered" evidence="5">
    <location>
        <begin position="1537"/>
        <end position="1556"/>
    </location>
</feature>
<sequence length="1736" mass="199859">MAASEAVDECRLASFLQFDRAAIAQLAVAADVAALLLRVQQRAQDFDELKAAKLVADVNFEQEMHTAQTRVDAAKAQLDAAVLETRSLRSKTADQERDISAAHSELISLKSRNSSLELENQTLSSRMETLESSKQETVVALSRCNEDSAKQQEEYDTLQTRFLDARREIANLETKIHEYNASEISAKFKEQSLQQEIDRLKKNNEWLNTELTAKTSEFSTFRKEKITELSQLQYELESVSAQLSATQQSSNSFKQCLEDCTRKYDVSIYETKSLKDQLIEQEEGFRSEMSSQQRLTELWERSAKEARSRVIELEEQIDQTYSKESQEAAKWFAKAESEKERADELDRRTAELETTIENLEIQADQASSNGNSSLALFSPTAQALSTSKKVGMSMTQLYTEFLSTKSELEHEKRKNNRIQNDLDNLVSEVESHAPRFAAQREEFQQMQVELAEMSGLLDEASQLKEEAERAAKALKIEAEDAKRESRLFQQQTRDLSRQVQHLLGELSNLGNSTPLTPAEQDALRQIIESGEDWGSLSDVQLTITERLVVYRNIHELQNQNQQLLKVVRDLGSKMEEEEKRHEARLENLESEAVEKATQALEDMDTEIKRMKVKMESYVRERDMFRRMLVNNGNGIPQAQESTNGATPRSEQSEQDYPRIIRELQSQLDACRSEMGTDNKTLRDQIRQLTDERSQFHVETLKSKSQLDLLTERYNILTNTYEMTKNEIEEIKKRNLHQQEIIAKQDSRTQQNVADLIDTNSLAESLKTETLNLKSEIQLLKSIENRLVEDNHNLVAERGRLNGLLSSLQSMQNDHERIDSDQRRRNERQVENFEAEIKSLKAKINEERDEAKQINLRREFETKEYNEKLEKVNFEFASTREKFIATKTSEEHLYSRVEELTILLKSAEDKVSVFLYRRQGEGNMDTEVSEVERLQVEVSELKKDLKFAQTELKDAKVHEMEYQRIAAAAEDTLENFTATHDEFKAQMEKEASQRNAEITRLEEKINMYTEELNKSNQELSQVRLQQESKRRELEESRKILEQELSATKNELVQASETRKALQEDLQKVHGIAREAQTNYDRELIKHAEAARSLSQLRDDKSALELQSRTLNKELELFKNNSANAESLWAVQKERFEREIEELRTRCSDLVTQNALLHSQLEHVTSQAFKIRQSAQVVVDSDSTPHDKPLEELREIVRFLRKEKEIVDCQYELCLQESKRFRQQIEHTTRSLEETRSTLEKERQQAAESNQSSARHQELLEKVNESNVLRESNASLRAENAQYAKVVQESQSRIEILTLQLHPLRERQGEMEAELEAKEQQIVLLKEDCDRWKNRTNAILQKYDRIDPAELQEIKDKLAAAIIERDEKTSSLEKFNKEVESLNVEHENKLNNIVAGWKKRVEKLMTQSKDKMSALRKDHADDKEQALVNLATELNTLRESHTQIQQEIVIIRQERDEAIRQVQDASAKASAENNTEASTALLKEVERLVQESAQKEEEFNFAIAQRDQELVSARTAESNVRKQALKMKDQLLAAKKQIAESEAARTGPSQAATTESVEEEVAKRLAETSQDASVDVEALVQSRIETIRVEFEEEKANAVAEAIGQALSQVNSVHETAIDMESAVLERIKQEQSKWEESAAAREAELALHYSQEMEQIREKGRSALKTHVEGIVAKRVEQIQAQDIAKRQEEIQQAVEASLAAKTIEFENEIAERNKAAVENAQKEWDLRSKVTNSRKE</sequence>
<feature type="region of interest" description="Disordered" evidence="5">
    <location>
        <begin position="1225"/>
        <end position="1254"/>
    </location>
</feature>
<dbReference type="PANTHER" id="PTHR18898">
    <property type="entry name" value="NUCLEOPROTEIN TPR-RELATED"/>
    <property type="match status" value="1"/>
</dbReference>
<feature type="coiled-coil region" evidence="4">
    <location>
        <begin position="408"/>
        <end position="498"/>
    </location>
</feature>
<gene>
    <name evidence="9" type="ORF">NEOLI_003248</name>
</gene>
<dbReference type="InterPro" id="IPR057974">
    <property type="entry name" value="NUA/TPR/MLP1-2-like_dom"/>
</dbReference>
<dbReference type="Pfam" id="PF25481">
    <property type="entry name" value="Nucleoprot-TPR"/>
    <property type="match status" value="1"/>
</dbReference>
<keyword evidence="10" id="KW-1185">Reference proteome</keyword>
<dbReference type="InterPro" id="IPR012929">
    <property type="entry name" value="Nucleoprot-TPR/MLP1-2_dom"/>
</dbReference>
<proteinExistence type="predicted"/>
<feature type="domain" description="Nucleoprotein TPR/MLP1-2" evidence="6">
    <location>
        <begin position="1035"/>
        <end position="1161"/>
    </location>
</feature>
<dbReference type="Proteomes" id="UP000186594">
    <property type="component" value="Unassembled WGS sequence"/>
</dbReference>
<keyword evidence="3" id="KW-0539">Nucleus</keyword>
<evidence type="ECO:0000256" key="5">
    <source>
        <dbReference type="SAM" id="MobiDB-lite"/>
    </source>
</evidence>
<dbReference type="EMBL" id="LXFE01004010">
    <property type="protein sequence ID" value="OLL22033.1"/>
    <property type="molecule type" value="Genomic_DNA"/>
</dbReference>
<evidence type="ECO:0000256" key="1">
    <source>
        <dbReference type="ARBA" id="ARBA00004123"/>
    </source>
</evidence>
<feature type="non-terminal residue" evidence="9">
    <location>
        <position position="1736"/>
    </location>
</feature>
<comment type="subcellular location">
    <subcellularLocation>
        <location evidence="1">Nucleus</location>
    </subcellularLocation>
</comment>
<evidence type="ECO:0000259" key="6">
    <source>
        <dbReference type="Pfam" id="PF07926"/>
    </source>
</evidence>
<dbReference type="InterPro" id="IPR057577">
    <property type="entry name" value="Nucleoprot-TPR/MLP1_dom"/>
</dbReference>
<dbReference type="GO" id="GO:0017056">
    <property type="term" value="F:structural constituent of nuclear pore"/>
    <property type="evidence" value="ECO:0007669"/>
    <property type="project" value="TreeGrafter"/>
</dbReference>
<evidence type="ECO:0000259" key="8">
    <source>
        <dbReference type="Pfam" id="PF25785"/>
    </source>
</evidence>
<evidence type="ECO:0000256" key="2">
    <source>
        <dbReference type="ARBA" id="ARBA00023054"/>
    </source>
</evidence>
<dbReference type="OrthoDB" id="343070at2759"/>
<dbReference type="GO" id="GO:0006406">
    <property type="term" value="P:mRNA export from nucleus"/>
    <property type="evidence" value="ECO:0007669"/>
    <property type="project" value="TreeGrafter"/>
</dbReference>
<feature type="coiled-coil region" evidence="4">
    <location>
        <begin position="671"/>
        <end position="733"/>
    </location>
</feature>
<evidence type="ECO:0000256" key="3">
    <source>
        <dbReference type="ARBA" id="ARBA00023242"/>
    </source>
</evidence>
<organism evidence="9 10">
    <name type="scientific">Neolecta irregularis (strain DAH-3)</name>
    <dbReference type="NCBI Taxonomy" id="1198029"/>
    <lineage>
        <taxon>Eukaryota</taxon>
        <taxon>Fungi</taxon>
        <taxon>Dikarya</taxon>
        <taxon>Ascomycota</taxon>
        <taxon>Taphrinomycotina</taxon>
        <taxon>Neolectales</taxon>
        <taxon>Neolectaceae</taxon>
        <taxon>Neolecta</taxon>
    </lineage>
</organism>
<feature type="domain" description="NUA/TPR/MLP1-2-like" evidence="8">
    <location>
        <begin position="471"/>
        <end position="579"/>
    </location>
</feature>
<protein>
    <submittedName>
        <fullName evidence="9">Protein MLP1</fullName>
    </submittedName>
</protein>
<feature type="compositionally biased region" description="Polar residues" evidence="5">
    <location>
        <begin position="632"/>
        <end position="649"/>
    </location>
</feature>
<feature type="region of interest" description="Disordered" evidence="5">
    <location>
        <begin position="632"/>
        <end position="655"/>
    </location>
</feature>
<feature type="compositionally biased region" description="Basic and acidic residues" evidence="5">
    <location>
        <begin position="1225"/>
        <end position="1243"/>
    </location>
</feature>
<reference evidence="9 10" key="1">
    <citation type="submission" date="2016-04" db="EMBL/GenBank/DDBJ databases">
        <title>Evolutionary innovation and constraint leading to complex multicellularity in the Ascomycota.</title>
        <authorList>
            <person name="Cisse O."/>
            <person name="Nguyen A."/>
            <person name="Hewitt D.A."/>
            <person name="Jedd G."/>
            <person name="Stajich J.E."/>
        </authorList>
    </citation>
    <scope>NUCLEOTIDE SEQUENCE [LARGE SCALE GENOMIC DNA]</scope>
    <source>
        <strain evidence="9 10">DAH-3</strain>
    </source>
</reference>
<feature type="coiled-coil region" evidence="4">
    <location>
        <begin position="296"/>
        <end position="369"/>
    </location>
</feature>
<feature type="coiled-coil region" evidence="4">
    <location>
        <begin position="1363"/>
        <end position="1496"/>
    </location>
</feature>
<dbReference type="GO" id="GO:0006606">
    <property type="term" value="P:protein import into nucleus"/>
    <property type="evidence" value="ECO:0007669"/>
    <property type="project" value="InterPro"/>
</dbReference>
<feature type="coiled-coil region" evidence="4">
    <location>
        <begin position="822"/>
        <end position="863"/>
    </location>
</feature>
<feature type="coiled-coil region" evidence="4">
    <location>
        <begin position="923"/>
        <end position="1151"/>
    </location>
</feature>
<dbReference type="STRING" id="1198029.A0A1U7LHG0"/>
<name>A0A1U7LHG0_NEOID</name>
<dbReference type="OMA" id="HAQQNYE"/>
<evidence type="ECO:0000313" key="10">
    <source>
        <dbReference type="Proteomes" id="UP000186594"/>
    </source>
</evidence>
<accession>A0A1U7LHG0</accession>
<evidence type="ECO:0000256" key="4">
    <source>
        <dbReference type="SAM" id="Coils"/>
    </source>
</evidence>
<evidence type="ECO:0000313" key="9">
    <source>
        <dbReference type="EMBL" id="OLL22033.1"/>
    </source>
</evidence>
<comment type="caution">
    <text evidence="9">The sequence shown here is derived from an EMBL/GenBank/DDBJ whole genome shotgun (WGS) entry which is preliminary data.</text>
</comment>
<evidence type="ECO:0000259" key="7">
    <source>
        <dbReference type="Pfam" id="PF25481"/>
    </source>
</evidence>
<feature type="coiled-coil region" evidence="4">
    <location>
        <begin position="553"/>
        <end position="620"/>
    </location>
</feature>
<feature type="domain" description="Nucleoprotein TPR/MPL1" evidence="7">
    <location>
        <begin position="181"/>
        <end position="259"/>
    </location>
</feature>
<dbReference type="PANTHER" id="PTHR18898:SF2">
    <property type="entry name" value="NUCLEOPROTEIN TPR"/>
    <property type="match status" value="1"/>
</dbReference>
<feature type="coiled-coil region" evidence="4">
    <location>
        <begin position="113"/>
        <end position="217"/>
    </location>
</feature>
<keyword evidence="2 4" id="KW-0175">Coiled coil</keyword>